<dbReference type="GO" id="GO:0003700">
    <property type="term" value="F:DNA-binding transcription factor activity"/>
    <property type="evidence" value="ECO:0007669"/>
    <property type="project" value="TreeGrafter"/>
</dbReference>
<keyword evidence="7" id="KW-1185">Reference proteome</keyword>
<dbReference type="AlphaFoldDB" id="A0A7Y9JBZ9"/>
<evidence type="ECO:0000256" key="2">
    <source>
        <dbReference type="ARBA" id="ARBA00023125"/>
    </source>
</evidence>
<dbReference type="PANTHER" id="PTHR30055:SF234">
    <property type="entry name" value="HTH-TYPE TRANSCRIPTIONAL REGULATOR BETI"/>
    <property type="match status" value="1"/>
</dbReference>
<organism evidence="6 7">
    <name type="scientific">Nocardioides panaciterrulae</name>
    <dbReference type="NCBI Taxonomy" id="661492"/>
    <lineage>
        <taxon>Bacteria</taxon>
        <taxon>Bacillati</taxon>
        <taxon>Actinomycetota</taxon>
        <taxon>Actinomycetes</taxon>
        <taxon>Propionibacteriales</taxon>
        <taxon>Nocardioidaceae</taxon>
        <taxon>Nocardioides</taxon>
    </lineage>
</organism>
<evidence type="ECO:0000256" key="1">
    <source>
        <dbReference type="ARBA" id="ARBA00023015"/>
    </source>
</evidence>
<evidence type="ECO:0000313" key="6">
    <source>
        <dbReference type="EMBL" id="NYD43357.1"/>
    </source>
</evidence>
<sequence length="207" mass="22622">MTPRATAMTAEDRRKAIVDVLIPLIVDSGGEVSTREIAEAAGIAEGTIFRVFPDKRSLMLAAAEEAINPADGQADFDRAMAGVQGLRPKVVVATERVLQRMRMTMTVMMAARVHLMAAHEEHERERDGKGHLGPPPFVLKAQDDLHRRLVGLFEPHRDELAVAPDVAAIALRSLIFGASRPELGMAPVLTPDQIADLLLDGVRRREI</sequence>
<evidence type="ECO:0000256" key="3">
    <source>
        <dbReference type="ARBA" id="ARBA00023163"/>
    </source>
</evidence>
<dbReference type="SUPFAM" id="SSF46689">
    <property type="entry name" value="Homeodomain-like"/>
    <property type="match status" value="1"/>
</dbReference>
<dbReference type="Pfam" id="PF00440">
    <property type="entry name" value="TetR_N"/>
    <property type="match status" value="1"/>
</dbReference>
<dbReference type="RefSeq" id="WP_179664882.1">
    <property type="nucleotide sequence ID" value="NZ_JACCBG010000001.1"/>
</dbReference>
<gene>
    <name evidence="6" type="ORF">BJZ21_003440</name>
</gene>
<keyword evidence="1" id="KW-0805">Transcription regulation</keyword>
<dbReference type="Gene3D" id="1.10.357.10">
    <property type="entry name" value="Tetracycline Repressor, domain 2"/>
    <property type="match status" value="1"/>
</dbReference>
<dbReference type="InterPro" id="IPR050109">
    <property type="entry name" value="HTH-type_TetR-like_transc_reg"/>
</dbReference>
<dbReference type="Proteomes" id="UP000535511">
    <property type="component" value="Unassembled WGS sequence"/>
</dbReference>
<dbReference type="GO" id="GO:0000976">
    <property type="term" value="F:transcription cis-regulatory region binding"/>
    <property type="evidence" value="ECO:0007669"/>
    <property type="project" value="TreeGrafter"/>
</dbReference>
<evidence type="ECO:0000259" key="5">
    <source>
        <dbReference type="PROSITE" id="PS50977"/>
    </source>
</evidence>
<comment type="caution">
    <text evidence="6">The sequence shown here is derived from an EMBL/GenBank/DDBJ whole genome shotgun (WGS) entry which is preliminary data.</text>
</comment>
<feature type="DNA-binding region" description="H-T-H motif" evidence="4">
    <location>
        <begin position="33"/>
        <end position="52"/>
    </location>
</feature>
<dbReference type="PROSITE" id="PS50977">
    <property type="entry name" value="HTH_TETR_2"/>
    <property type="match status" value="1"/>
</dbReference>
<dbReference type="EMBL" id="JACCBG010000001">
    <property type="protein sequence ID" value="NYD43357.1"/>
    <property type="molecule type" value="Genomic_DNA"/>
</dbReference>
<evidence type="ECO:0000313" key="7">
    <source>
        <dbReference type="Proteomes" id="UP000535511"/>
    </source>
</evidence>
<reference evidence="6 7" key="1">
    <citation type="submission" date="2020-07" db="EMBL/GenBank/DDBJ databases">
        <title>Sequencing the genomes of 1000 actinobacteria strains.</title>
        <authorList>
            <person name="Klenk H.-P."/>
        </authorList>
    </citation>
    <scope>NUCLEOTIDE SEQUENCE [LARGE SCALE GENOMIC DNA]</scope>
    <source>
        <strain evidence="6 7">DSM 21350</strain>
    </source>
</reference>
<name>A0A7Y9JBZ9_9ACTN</name>
<feature type="domain" description="HTH tetR-type" evidence="5">
    <location>
        <begin position="11"/>
        <end position="70"/>
    </location>
</feature>
<accession>A0A7Y9JBZ9</accession>
<protein>
    <submittedName>
        <fullName evidence="6">AcrR family transcriptional regulator</fullName>
    </submittedName>
</protein>
<dbReference type="PANTHER" id="PTHR30055">
    <property type="entry name" value="HTH-TYPE TRANSCRIPTIONAL REGULATOR RUTR"/>
    <property type="match status" value="1"/>
</dbReference>
<dbReference type="InterPro" id="IPR001647">
    <property type="entry name" value="HTH_TetR"/>
</dbReference>
<keyword evidence="3" id="KW-0804">Transcription</keyword>
<proteinExistence type="predicted"/>
<evidence type="ECO:0000256" key="4">
    <source>
        <dbReference type="PROSITE-ProRule" id="PRU00335"/>
    </source>
</evidence>
<keyword evidence="2 4" id="KW-0238">DNA-binding</keyword>
<dbReference type="InterPro" id="IPR009057">
    <property type="entry name" value="Homeodomain-like_sf"/>
</dbReference>